<reference evidence="6 7" key="1">
    <citation type="submission" date="2020-02" db="EMBL/GenBank/DDBJ databases">
        <title>A complete genome of a marine bacterium Vibrio sp. ZWAL4003 isolated from the mangrove sediment with the ability to degrade polysaccharides.</title>
        <authorList>
            <person name="Wu J."/>
            <person name="Qu W."/>
            <person name="Zeng R."/>
        </authorList>
    </citation>
    <scope>NUCLEOTIDE SEQUENCE [LARGE SCALE GENOMIC DNA]</scope>
    <source>
        <strain evidence="6 7">ZWAL4003</strain>
    </source>
</reference>
<evidence type="ECO:0000313" key="6">
    <source>
        <dbReference type="EMBL" id="QIH44333.1"/>
    </source>
</evidence>
<dbReference type="GO" id="GO:0032993">
    <property type="term" value="C:protein-DNA complex"/>
    <property type="evidence" value="ECO:0007669"/>
    <property type="project" value="TreeGrafter"/>
</dbReference>
<keyword evidence="7" id="KW-1185">Reference proteome</keyword>
<evidence type="ECO:0000256" key="4">
    <source>
        <dbReference type="ARBA" id="ARBA00023163"/>
    </source>
</evidence>
<dbReference type="SUPFAM" id="SSF46785">
    <property type="entry name" value="Winged helix' DNA-binding domain"/>
    <property type="match status" value="1"/>
</dbReference>
<dbReference type="GO" id="GO:0003700">
    <property type="term" value="F:DNA-binding transcription factor activity"/>
    <property type="evidence" value="ECO:0007669"/>
    <property type="project" value="InterPro"/>
</dbReference>
<dbReference type="PANTHER" id="PTHR30346">
    <property type="entry name" value="TRANSCRIPTIONAL DUAL REGULATOR HCAR-RELATED"/>
    <property type="match status" value="1"/>
</dbReference>
<dbReference type="SUPFAM" id="SSF53850">
    <property type="entry name" value="Periplasmic binding protein-like II"/>
    <property type="match status" value="1"/>
</dbReference>
<dbReference type="AlphaFoldDB" id="A0A6G7CQJ9"/>
<name>A0A6G7CQJ9_9VIBR</name>
<dbReference type="PRINTS" id="PR00039">
    <property type="entry name" value="HTHLYSR"/>
</dbReference>
<dbReference type="EMBL" id="CP049332">
    <property type="protein sequence ID" value="QIH44333.1"/>
    <property type="molecule type" value="Genomic_DNA"/>
</dbReference>
<dbReference type="RefSeq" id="WP_165313993.1">
    <property type="nucleotide sequence ID" value="NZ_CP049332.1"/>
</dbReference>
<organism evidence="6 7">
    <name type="scientific">Vibrio ziniensis</name>
    <dbReference type="NCBI Taxonomy" id="2711221"/>
    <lineage>
        <taxon>Bacteria</taxon>
        <taxon>Pseudomonadati</taxon>
        <taxon>Pseudomonadota</taxon>
        <taxon>Gammaproteobacteria</taxon>
        <taxon>Vibrionales</taxon>
        <taxon>Vibrionaceae</taxon>
        <taxon>Vibrio</taxon>
    </lineage>
</organism>
<dbReference type="InterPro" id="IPR005119">
    <property type="entry name" value="LysR_subst-bd"/>
</dbReference>
<dbReference type="GO" id="GO:0003677">
    <property type="term" value="F:DNA binding"/>
    <property type="evidence" value="ECO:0007669"/>
    <property type="project" value="UniProtKB-KW"/>
</dbReference>
<keyword evidence="4" id="KW-0804">Transcription</keyword>
<dbReference type="Gene3D" id="3.40.190.10">
    <property type="entry name" value="Periplasmic binding protein-like II"/>
    <property type="match status" value="2"/>
</dbReference>
<dbReference type="Pfam" id="PF03466">
    <property type="entry name" value="LysR_substrate"/>
    <property type="match status" value="1"/>
</dbReference>
<accession>A0A6G7CQJ9</accession>
<dbReference type="InterPro" id="IPR000847">
    <property type="entry name" value="LysR_HTH_N"/>
</dbReference>
<keyword evidence="3" id="KW-0238">DNA-binding</keyword>
<dbReference type="PANTHER" id="PTHR30346:SF28">
    <property type="entry name" value="HTH-TYPE TRANSCRIPTIONAL REGULATOR CYNR"/>
    <property type="match status" value="1"/>
</dbReference>
<feature type="domain" description="HTH lysR-type" evidence="5">
    <location>
        <begin position="1"/>
        <end position="58"/>
    </location>
</feature>
<comment type="similarity">
    <text evidence="1">Belongs to the LysR transcriptional regulatory family.</text>
</comment>
<sequence length="311" mass="36184">MKMQLLYEFISLSKQLNFTLTAQKMNITQPVLSRHMKSLEDQFGVALFKRDTHSVELTSAGELFAVEAGKIIHQYEESLSTINAFTGHRRKNVSIAFLGEALRGVLVPFIGHFQKNFNDINVELRDSELDEALRALDEHTCDMSFLIRPNFIEPSPKFNHQHIKTDTLCVAVNRHHPLAYRKKVSLMEVVKWPLIRVDPAHFPMSADYSTGFLNCYDIPFTLYREYPNLKTCCFNLEFNNQVVLLMPTHRQYLLSGDCVAMELEEDDYWFELEVVWNKDNTNPCTQLVLKELKKFLQKSHYVNEEAEELAR</sequence>
<dbReference type="Pfam" id="PF00126">
    <property type="entry name" value="HTH_1"/>
    <property type="match status" value="1"/>
</dbReference>
<gene>
    <name evidence="6" type="ORF">G5S32_20515</name>
</gene>
<proteinExistence type="inferred from homology"/>
<keyword evidence="2" id="KW-0805">Transcription regulation</keyword>
<evidence type="ECO:0000259" key="5">
    <source>
        <dbReference type="PROSITE" id="PS50931"/>
    </source>
</evidence>
<dbReference type="Proteomes" id="UP000503003">
    <property type="component" value="Chromosome 2"/>
</dbReference>
<dbReference type="KEGG" id="vzi:G5S32_20515"/>
<evidence type="ECO:0000313" key="7">
    <source>
        <dbReference type="Proteomes" id="UP000503003"/>
    </source>
</evidence>
<dbReference type="InterPro" id="IPR036388">
    <property type="entry name" value="WH-like_DNA-bd_sf"/>
</dbReference>
<dbReference type="Gene3D" id="1.10.10.10">
    <property type="entry name" value="Winged helix-like DNA-binding domain superfamily/Winged helix DNA-binding domain"/>
    <property type="match status" value="1"/>
</dbReference>
<evidence type="ECO:0000256" key="2">
    <source>
        <dbReference type="ARBA" id="ARBA00023015"/>
    </source>
</evidence>
<evidence type="ECO:0000256" key="1">
    <source>
        <dbReference type="ARBA" id="ARBA00009437"/>
    </source>
</evidence>
<evidence type="ECO:0000256" key="3">
    <source>
        <dbReference type="ARBA" id="ARBA00023125"/>
    </source>
</evidence>
<protein>
    <submittedName>
        <fullName evidence="6">LysR family transcriptional regulator</fullName>
    </submittedName>
</protein>
<dbReference type="InterPro" id="IPR036390">
    <property type="entry name" value="WH_DNA-bd_sf"/>
</dbReference>
<dbReference type="PROSITE" id="PS50931">
    <property type="entry name" value="HTH_LYSR"/>
    <property type="match status" value="1"/>
</dbReference>